<name>A0A1M5UHG7_9FIRM</name>
<dbReference type="STRING" id="1120995.SAMN02745245_01765"/>
<dbReference type="Pfam" id="PF12645">
    <property type="entry name" value="HTH_16"/>
    <property type="match status" value="1"/>
</dbReference>
<accession>A0A1M5UHG7</accession>
<dbReference type="RefSeq" id="WP_073185480.1">
    <property type="nucleotide sequence ID" value="NZ_FQXI01000017.1"/>
</dbReference>
<dbReference type="EMBL" id="FQXI01000017">
    <property type="protein sequence ID" value="SHH62370.1"/>
    <property type="molecule type" value="Genomic_DNA"/>
</dbReference>
<reference evidence="3" key="1">
    <citation type="submission" date="2016-11" db="EMBL/GenBank/DDBJ databases">
        <authorList>
            <person name="Varghese N."/>
            <person name="Submissions S."/>
        </authorList>
    </citation>
    <scope>NUCLEOTIDE SEQUENCE [LARGE SCALE GENOMIC DNA]</scope>
    <source>
        <strain evidence="3">DSM 21120</strain>
    </source>
</reference>
<dbReference type="AlphaFoldDB" id="A0A1M5UHG7"/>
<dbReference type="InterPro" id="IPR024760">
    <property type="entry name" value="HTH_dom_conjug_TS-like"/>
</dbReference>
<feature type="domain" description="Helix-turn-helix conjugative transposon-like" evidence="1">
    <location>
        <begin position="13"/>
        <end position="77"/>
    </location>
</feature>
<evidence type="ECO:0000313" key="3">
    <source>
        <dbReference type="Proteomes" id="UP000184032"/>
    </source>
</evidence>
<proteinExistence type="predicted"/>
<dbReference type="OrthoDB" id="9801453at2"/>
<gene>
    <name evidence="2" type="ORF">SAMN02745245_01765</name>
</gene>
<evidence type="ECO:0000313" key="2">
    <source>
        <dbReference type="EMBL" id="SHH62370.1"/>
    </source>
</evidence>
<evidence type="ECO:0000259" key="1">
    <source>
        <dbReference type="Pfam" id="PF12645"/>
    </source>
</evidence>
<sequence>MSNKKRNNHLLSYPVIVLASGGDVDAINAVLKHYEGYIAALSMRTFYDEGGNPHLCVDDVLRRRLETKLITKILTFNAA</sequence>
<dbReference type="Proteomes" id="UP000184032">
    <property type="component" value="Unassembled WGS sequence"/>
</dbReference>
<organism evidence="2 3">
    <name type="scientific">Anaerosphaera aminiphila DSM 21120</name>
    <dbReference type="NCBI Taxonomy" id="1120995"/>
    <lineage>
        <taxon>Bacteria</taxon>
        <taxon>Bacillati</taxon>
        <taxon>Bacillota</taxon>
        <taxon>Tissierellia</taxon>
        <taxon>Tissierellales</taxon>
        <taxon>Peptoniphilaceae</taxon>
        <taxon>Anaerosphaera</taxon>
    </lineage>
</organism>
<keyword evidence="3" id="KW-1185">Reference proteome</keyword>
<protein>
    <submittedName>
        <fullName evidence="2">Helix-turn-helix domain-containing protein</fullName>
    </submittedName>
</protein>